<dbReference type="Proteomes" id="UP000078512">
    <property type="component" value="Unassembled WGS sequence"/>
</dbReference>
<evidence type="ECO:0000256" key="1">
    <source>
        <dbReference type="SAM" id="MobiDB-lite"/>
    </source>
</evidence>
<feature type="compositionally biased region" description="Gly residues" evidence="1">
    <location>
        <begin position="119"/>
        <end position="136"/>
    </location>
</feature>
<accession>A0A197JTL0</accession>
<feature type="compositionally biased region" description="Low complexity" evidence="1">
    <location>
        <begin position="708"/>
        <end position="719"/>
    </location>
</feature>
<evidence type="ECO:0008006" key="4">
    <source>
        <dbReference type="Google" id="ProtNLM"/>
    </source>
</evidence>
<dbReference type="OrthoDB" id="2425620at2759"/>
<reference evidence="2 3" key="1">
    <citation type="submission" date="2016-05" db="EMBL/GenBank/DDBJ databases">
        <title>Genome sequencing reveals origins of a unique bacterial endosymbiosis in the earliest lineages of terrestrial Fungi.</title>
        <authorList>
            <consortium name="DOE Joint Genome Institute"/>
            <person name="Uehling J."/>
            <person name="Gryganskyi A."/>
            <person name="Hameed K."/>
            <person name="Tschaplinski T."/>
            <person name="Misztal P."/>
            <person name="Wu S."/>
            <person name="Desiro A."/>
            <person name="Vande Pol N."/>
            <person name="Du Z.-Y."/>
            <person name="Zienkiewicz A."/>
            <person name="Zienkiewicz K."/>
            <person name="Morin E."/>
            <person name="Tisserant E."/>
            <person name="Splivallo R."/>
            <person name="Hainaut M."/>
            <person name="Henrissat B."/>
            <person name="Ohm R."/>
            <person name="Kuo A."/>
            <person name="Yan J."/>
            <person name="Lipzen A."/>
            <person name="Nolan M."/>
            <person name="Labutti K."/>
            <person name="Barry K."/>
            <person name="Goldstein A."/>
            <person name="Labbe J."/>
            <person name="Schadt C."/>
            <person name="Tuskan G."/>
            <person name="Grigoriev I."/>
            <person name="Martin F."/>
            <person name="Vilgalys R."/>
            <person name="Bonito G."/>
        </authorList>
    </citation>
    <scope>NUCLEOTIDE SEQUENCE [LARGE SCALE GENOMIC DNA]</scope>
    <source>
        <strain evidence="2 3">AG-77</strain>
    </source>
</reference>
<feature type="region of interest" description="Disordered" evidence="1">
    <location>
        <begin position="708"/>
        <end position="728"/>
    </location>
</feature>
<name>A0A197JTL0_9FUNG</name>
<dbReference type="AlphaFoldDB" id="A0A197JTL0"/>
<organism evidence="2 3">
    <name type="scientific">Linnemannia elongata AG-77</name>
    <dbReference type="NCBI Taxonomy" id="1314771"/>
    <lineage>
        <taxon>Eukaryota</taxon>
        <taxon>Fungi</taxon>
        <taxon>Fungi incertae sedis</taxon>
        <taxon>Mucoromycota</taxon>
        <taxon>Mortierellomycotina</taxon>
        <taxon>Mortierellomycetes</taxon>
        <taxon>Mortierellales</taxon>
        <taxon>Mortierellaceae</taxon>
        <taxon>Linnemannia</taxon>
    </lineage>
</organism>
<feature type="region of interest" description="Disordered" evidence="1">
    <location>
        <begin position="112"/>
        <end position="150"/>
    </location>
</feature>
<gene>
    <name evidence="2" type="ORF">K457DRAFT_138697</name>
</gene>
<proteinExistence type="predicted"/>
<protein>
    <recommendedName>
        <fullName evidence="4">F-box domain-containing protein</fullName>
    </recommendedName>
</protein>
<keyword evidence="3" id="KW-1185">Reference proteome</keyword>
<sequence length="812" mass="93526">MSPPLSPLEIPEILEQILSHVDDLTIEQFVSRVNRTWFLLTRHRTNQDLVFDTNRRRGDFNTVMARLPEATRLWWHAGYRRDRVNQWRKLVRLLKVKDLRFRESRVRTTTMASASQHGLGAGTRTGAGTGNAAAGGGEEDREYGYKEHDLRRSSTHNDAVSWTMQERPLLELRLSGFLSIDLRFPSLLPYIQFLTVLKLTMREESGFNMRAVLTRCGSTLQVLHIRTTSTFRLVGPWIPKRFPTPSFVEPLPERWQDPIAYQWKQGNDSTQEQESESTNVLALRELVLERASFYQTSLEALLCFTPYLDTLRLIELDRRNRMSSSPVDYDQSRLIRFLQDPQFPQRHILPLRSYTFSVASITFATLTVAAIANIEQEIKHAQSELCPDANEWTFFTQDLSLPLLKFLKEEVQNVVTTLKLRNKDLHKFSPDPVLHRYLCASPHLLHLRAENTFYLVELLDIHGRMEMASSRITSQGGVATLGGRGTGAIGTGGGGAFNSLMGPPGIWACKNLQTLHISFRSASNTGSSTYATTNSSSVTITSKMSSRIVFGYLSRVCPQLRDLRIRAAENFYWAAWIPFGPRGTVTTRQRLPLTLDSGFCLLTRLRCLEFLSVGFISGSGTSSTFLSRNMVWGLEPVDLDWMLEKEGYRGDELRKSKERREARRLVVEERWETWLAEEKIILVQKAMDANWWISRTRKTVDHVTITSTTLNSDNSSNNNRPPIRGRADPEIHEQLKDLGLLVDVKNMLEEMDIANERDEQNEGGRREEGYKYWPMLRWMRMYHSTEYGRSREREVKRMLTPLKEFKFKDKAW</sequence>
<dbReference type="EMBL" id="KV442047">
    <property type="protein sequence ID" value="OAQ28612.1"/>
    <property type="molecule type" value="Genomic_DNA"/>
</dbReference>
<evidence type="ECO:0000313" key="2">
    <source>
        <dbReference type="EMBL" id="OAQ28612.1"/>
    </source>
</evidence>
<evidence type="ECO:0000313" key="3">
    <source>
        <dbReference type="Proteomes" id="UP000078512"/>
    </source>
</evidence>